<dbReference type="Pfam" id="PF00126">
    <property type="entry name" value="HTH_1"/>
    <property type="match status" value="1"/>
</dbReference>
<keyword evidence="3" id="KW-0238">DNA-binding</keyword>
<evidence type="ECO:0000256" key="4">
    <source>
        <dbReference type="ARBA" id="ARBA00023163"/>
    </source>
</evidence>
<dbReference type="Gene3D" id="3.40.190.10">
    <property type="entry name" value="Periplasmic binding protein-like II"/>
    <property type="match status" value="2"/>
</dbReference>
<organism evidence="6 7">
    <name type="scientific">Roseinatronobacter bogoriensis subsp. barguzinensis</name>
    <dbReference type="NCBI Taxonomy" id="441209"/>
    <lineage>
        <taxon>Bacteria</taxon>
        <taxon>Pseudomonadati</taxon>
        <taxon>Pseudomonadota</taxon>
        <taxon>Alphaproteobacteria</taxon>
        <taxon>Rhodobacterales</taxon>
        <taxon>Paracoccaceae</taxon>
        <taxon>Roseinatronobacter</taxon>
    </lineage>
</organism>
<dbReference type="PANTHER" id="PTHR30419">
    <property type="entry name" value="HTH-TYPE TRANSCRIPTIONAL REGULATOR YBHD"/>
    <property type="match status" value="1"/>
</dbReference>
<evidence type="ECO:0000256" key="3">
    <source>
        <dbReference type="ARBA" id="ARBA00023125"/>
    </source>
</evidence>
<dbReference type="PROSITE" id="PS50931">
    <property type="entry name" value="HTH_LYSR"/>
    <property type="match status" value="1"/>
</dbReference>
<dbReference type="KEGG" id="rbg:BG454_18435"/>
<dbReference type="Pfam" id="PF03466">
    <property type="entry name" value="LysR_substrate"/>
    <property type="match status" value="1"/>
</dbReference>
<dbReference type="InterPro" id="IPR036390">
    <property type="entry name" value="WH_DNA-bd_sf"/>
</dbReference>
<dbReference type="InterPro" id="IPR005119">
    <property type="entry name" value="LysR_subst-bd"/>
</dbReference>
<evidence type="ECO:0000259" key="5">
    <source>
        <dbReference type="PROSITE" id="PS50931"/>
    </source>
</evidence>
<evidence type="ECO:0000313" key="7">
    <source>
        <dbReference type="Proteomes" id="UP000228948"/>
    </source>
</evidence>
<dbReference type="GO" id="GO:0005829">
    <property type="term" value="C:cytosol"/>
    <property type="evidence" value="ECO:0007669"/>
    <property type="project" value="TreeGrafter"/>
</dbReference>
<dbReference type="OrthoDB" id="9811588at2"/>
<accession>A0A2K8KEX6</accession>
<name>A0A2K8KEX6_9RHOB</name>
<protein>
    <submittedName>
        <fullName evidence="6">LysR family transcriptional regulator</fullName>
    </submittedName>
</protein>
<evidence type="ECO:0000256" key="2">
    <source>
        <dbReference type="ARBA" id="ARBA00023015"/>
    </source>
</evidence>
<dbReference type="PANTHER" id="PTHR30419:SF8">
    <property type="entry name" value="NITROGEN ASSIMILATION TRANSCRIPTIONAL ACTIVATOR-RELATED"/>
    <property type="match status" value="1"/>
</dbReference>
<dbReference type="STRING" id="441209.GCA_001870665_03349"/>
<dbReference type="RefSeq" id="WP_084634583.1">
    <property type="nucleotide sequence ID" value="NZ_CP024899.1"/>
</dbReference>
<dbReference type="AlphaFoldDB" id="A0A2K8KEX6"/>
<dbReference type="Gene3D" id="1.10.10.10">
    <property type="entry name" value="Winged helix-like DNA-binding domain superfamily/Winged helix DNA-binding domain"/>
    <property type="match status" value="1"/>
</dbReference>
<feature type="domain" description="HTH lysR-type" evidence="5">
    <location>
        <begin position="11"/>
        <end position="68"/>
    </location>
</feature>
<dbReference type="InterPro" id="IPR000847">
    <property type="entry name" value="LysR_HTH_N"/>
</dbReference>
<keyword evidence="2" id="KW-0805">Transcription regulation</keyword>
<dbReference type="GO" id="GO:0003677">
    <property type="term" value="F:DNA binding"/>
    <property type="evidence" value="ECO:0007669"/>
    <property type="project" value="UniProtKB-KW"/>
</dbReference>
<dbReference type="SUPFAM" id="SSF46785">
    <property type="entry name" value="Winged helix' DNA-binding domain"/>
    <property type="match status" value="1"/>
</dbReference>
<keyword evidence="4" id="KW-0804">Transcription</keyword>
<keyword evidence="7" id="KW-1185">Reference proteome</keyword>
<sequence>MRIIFGKVIRMDIRNLETLLAVVRHGSFSDAGKSLGLSRSGVSIRIAALEEEFGQPLFDRSTRPPRLTREGQFVLDQAREMLAVWGRMKRHEKSPEESGLFKLGAVQTVTSGILPFALKRFRDAFPRVRVTIRTGLADELDAMVRVGELDAAVQPLSGNIHAGLTWQTICVEPLMVVAPAGLSGKRDVDLLNGLPFIRYRRIAWGLGRTIQRELAERGIEVSILAEVDSFDAAMNLVRNGLGVTVLPLRRMPDPFPDGVRHIAFGNPPLVRTLGVLWRENVAPSGFVRGLCAALEDSAAEFCPEADTA</sequence>
<dbReference type="InterPro" id="IPR050950">
    <property type="entry name" value="HTH-type_LysR_regulators"/>
</dbReference>
<dbReference type="GO" id="GO:0003700">
    <property type="term" value="F:DNA-binding transcription factor activity"/>
    <property type="evidence" value="ECO:0007669"/>
    <property type="project" value="InterPro"/>
</dbReference>
<gene>
    <name evidence="6" type="ORF">BG454_18435</name>
</gene>
<comment type="similarity">
    <text evidence="1">Belongs to the LysR transcriptional regulatory family.</text>
</comment>
<dbReference type="SUPFAM" id="SSF53850">
    <property type="entry name" value="Periplasmic binding protein-like II"/>
    <property type="match status" value="1"/>
</dbReference>
<evidence type="ECO:0000313" key="6">
    <source>
        <dbReference type="EMBL" id="ATX67546.1"/>
    </source>
</evidence>
<dbReference type="InterPro" id="IPR036388">
    <property type="entry name" value="WH-like_DNA-bd_sf"/>
</dbReference>
<proteinExistence type="inferred from homology"/>
<reference evidence="6 7" key="1">
    <citation type="submission" date="2017-11" db="EMBL/GenBank/DDBJ databases">
        <title>Revised Sequence and Annotation of the Rhodobaca barguzinensis strain alga05 Genome.</title>
        <authorList>
            <person name="Kopejtka K."/>
            <person name="Tomasch J.M."/>
            <person name="Bunk B."/>
            <person name="Koblizek M."/>
        </authorList>
    </citation>
    <scope>NUCLEOTIDE SEQUENCE [LARGE SCALE GENOMIC DNA]</scope>
    <source>
        <strain evidence="7">alga05</strain>
    </source>
</reference>
<dbReference type="Proteomes" id="UP000228948">
    <property type="component" value="Chromosome"/>
</dbReference>
<evidence type="ECO:0000256" key="1">
    <source>
        <dbReference type="ARBA" id="ARBA00009437"/>
    </source>
</evidence>
<dbReference type="FunFam" id="1.10.10.10:FF:000001">
    <property type="entry name" value="LysR family transcriptional regulator"/>
    <property type="match status" value="1"/>
</dbReference>
<dbReference type="EMBL" id="CP024899">
    <property type="protein sequence ID" value="ATX67546.1"/>
    <property type="molecule type" value="Genomic_DNA"/>
</dbReference>